<dbReference type="Proteomes" id="UP000069205">
    <property type="component" value="Chromosome"/>
</dbReference>
<evidence type="ECO:0000259" key="3">
    <source>
        <dbReference type="PROSITE" id="PS50914"/>
    </source>
</evidence>
<keyword evidence="2" id="KW-0732">Signal</keyword>
<keyword evidence="5" id="KW-1185">Reference proteome</keyword>
<dbReference type="RefSeq" id="WP_053380106.1">
    <property type="nucleotide sequence ID" value="NZ_CP011801.1"/>
</dbReference>
<feature type="signal peptide" evidence="2">
    <location>
        <begin position="1"/>
        <end position="17"/>
    </location>
</feature>
<accession>A0A0K2GEJ8</accession>
<dbReference type="STRING" id="42253.NITMOv2_2609"/>
<evidence type="ECO:0000256" key="1">
    <source>
        <dbReference type="SAM" id="MobiDB-lite"/>
    </source>
</evidence>
<dbReference type="AlphaFoldDB" id="A0A0K2GEJ8"/>
<dbReference type="PROSITE" id="PS50914">
    <property type="entry name" value="BON"/>
    <property type="match status" value="1"/>
</dbReference>
<dbReference type="PANTHER" id="PTHR34606:SF15">
    <property type="entry name" value="BON DOMAIN-CONTAINING PROTEIN"/>
    <property type="match status" value="1"/>
</dbReference>
<dbReference type="KEGG" id="nmv:NITMOv2_2609"/>
<dbReference type="EMBL" id="CP011801">
    <property type="protein sequence ID" value="ALA59022.1"/>
    <property type="molecule type" value="Genomic_DNA"/>
</dbReference>
<name>A0A0K2GEJ8_NITMO</name>
<dbReference type="InterPro" id="IPR051686">
    <property type="entry name" value="Lipoprotein_DolP"/>
</dbReference>
<gene>
    <name evidence="4" type="ORF">NITMOv2_2609</name>
</gene>
<protein>
    <submittedName>
        <fullName evidence="4">Putative periplasmic or secreted lipoprotein</fullName>
    </submittedName>
</protein>
<keyword evidence="4" id="KW-0449">Lipoprotein</keyword>
<evidence type="ECO:0000256" key="2">
    <source>
        <dbReference type="SAM" id="SignalP"/>
    </source>
</evidence>
<sequence length="117" mass="12379">MPAATVWALVIWLAALAGCQATSEQTAAQSMRDASVSAAVQMKLTGDRTSNFARVDVESQGGIVHLTGVVPSPEEKSRAEELARQVDGVQAVHNSLQVRRGSADNRRVGSAGNRHVE</sequence>
<dbReference type="PANTHER" id="PTHR34606">
    <property type="entry name" value="BON DOMAIN-CONTAINING PROTEIN"/>
    <property type="match status" value="1"/>
</dbReference>
<evidence type="ECO:0000313" key="4">
    <source>
        <dbReference type="EMBL" id="ALA59022.1"/>
    </source>
</evidence>
<dbReference type="Gene3D" id="3.30.1340.30">
    <property type="match status" value="1"/>
</dbReference>
<dbReference type="PATRIC" id="fig|42253.5.peg.2577"/>
<reference evidence="4 5" key="1">
    <citation type="journal article" date="2015" name="Proc. Natl. Acad. Sci. U.S.A.">
        <title>Expanded metabolic versatility of ubiquitous nitrite-oxidizing bacteria from the genus Nitrospira.</title>
        <authorList>
            <person name="Koch H."/>
            <person name="Lucker S."/>
            <person name="Albertsen M."/>
            <person name="Kitzinger K."/>
            <person name="Herbold C."/>
            <person name="Spieck E."/>
            <person name="Nielsen P.H."/>
            <person name="Wagner M."/>
            <person name="Daims H."/>
        </authorList>
    </citation>
    <scope>NUCLEOTIDE SEQUENCE [LARGE SCALE GENOMIC DNA]</scope>
    <source>
        <strain evidence="4 5">NSP M-1</strain>
    </source>
</reference>
<dbReference type="InterPro" id="IPR007055">
    <property type="entry name" value="BON_dom"/>
</dbReference>
<evidence type="ECO:0000313" key="5">
    <source>
        <dbReference type="Proteomes" id="UP000069205"/>
    </source>
</evidence>
<dbReference type="OrthoDB" id="9808091at2"/>
<feature type="chain" id="PRO_5005476988" evidence="2">
    <location>
        <begin position="18"/>
        <end position="117"/>
    </location>
</feature>
<feature type="region of interest" description="Disordered" evidence="1">
    <location>
        <begin position="93"/>
        <end position="117"/>
    </location>
</feature>
<organism evidence="4 5">
    <name type="scientific">Nitrospira moscoviensis</name>
    <dbReference type="NCBI Taxonomy" id="42253"/>
    <lineage>
        <taxon>Bacteria</taxon>
        <taxon>Pseudomonadati</taxon>
        <taxon>Nitrospirota</taxon>
        <taxon>Nitrospiria</taxon>
        <taxon>Nitrospirales</taxon>
        <taxon>Nitrospiraceae</taxon>
        <taxon>Nitrospira</taxon>
    </lineage>
</organism>
<feature type="domain" description="BON" evidence="3">
    <location>
        <begin position="32"/>
        <end position="100"/>
    </location>
</feature>
<proteinExistence type="predicted"/>
<dbReference type="Pfam" id="PF04972">
    <property type="entry name" value="BON"/>
    <property type="match status" value="1"/>
</dbReference>